<feature type="domain" description="ATP-grasp" evidence="2">
    <location>
        <begin position="96"/>
        <end position="290"/>
    </location>
</feature>
<dbReference type="EMBL" id="WXYO01000004">
    <property type="protein sequence ID" value="NAS12357.1"/>
    <property type="molecule type" value="Genomic_DNA"/>
</dbReference>
<dbReference type="PROSITE" id="PS50975">
    <property type="entry name" value="ATP_GRASP"/>
    <property type="match status" value="1"/>
</dbReference>
<dbReference type="AlphaFoldDB" id="A0A6L9ECE5"/>
<dbReference type="Gene3D" id="3.40.50.20">
    <property type="match status" value="1"/>
</dbReference>
<dbReference type="GO" id="GO:0046872">
    <property type="term" value="F:metal ion binding"/>
    <property type="evidence" value="ECO:0007669"/>
    <property type="project" value="InterPro"/>
</dbReference>
<dbReference type="Pfam" id="PF15632">
    <property type="entry name" value="ATPgrasp_Ter"/>
    <property type="match status" value="1"/>
</dbReference>
<keyword evidence="4" id="KW-1185">Reference proteome</keyword>
<dbReference type="SUPFAM" id="SSF56059">
    <property type="entry name" value="Glutathione synthetase ATP-binding domain-like"/>
    <property type="match status" value="1"/>
</dbReference>
<dbReference type="InterPro" id="IPR013815">
    <property type="entry name" value="ATP_grasp_subdomain_1"/>
</dbReference>
<dbReference type="Gene3D" id="3.30.1490.20">
    <property type="entry name" value="ATP-grasp fold, A domain"/>
    <property type="match status" value="1"/>
</dbReference>
<dbReference type="Gene3D" id="3.30.470.20">
    <property type="entry name" value="ATP-grasp fold, B domain"/>
    <property type="match status" value="1"/>
</dbReference>
<dbReference type="InterPro" id="IPR011761">
    <property type="entry name" value="ATP-grasp"/>
</dbReference>
<evidence type="ECO:0000313" key="3">
    <source>
        <dbReference type="EMBL" id="NAS12357.1"/>
    </source>
</evidence>
<dbReference type="Proteomes" id="UP000475249">
    <property type="component" value="Unassembled WGS sequence"/>
</dbReference>
<sequence>MNILITSAGRRVSLLRAFQKELKKVNPEARVYAADANPALAAACTVADGSFKVPRLSEPNYIDYLIGKCKEHQIGLIIPTIDTELLLLAENSSLLKDHGIQAVISSPDFIVKCRDKRKIHKFFEEKGIAVAKEYPRDNYKLPMFLKPWDGSRSVDTYLIQKKEELQEHHFANKKLMFLEYLDHSQFEEYTCDLYYGRDHKLKCAVPRKRIEVRDGEVNKGVTCKDDLVPYIREHMAEIEGAVGCLTTQFFKHKSEPRIYGIEINPRFGGGYPLSYLAGANFPKWIIQEYLLDQSVEDNFDCWEGDLLMLRYDDEILVHGYKG</sequence>
<keyword evidence="1" id="KW-0547">Nucleotide-binding</keyword>
<keyword evidence="1" id="KW-0067">ATP-binding</keyword>
<reference evidence="3 4" key="1">
    <citation type="submission" date="2020-01" db="EMBL/GenBank/DDBJ databases">
        <title>Bacteria diversity of Porities sp.</title>
        <authorList>
            <person name="Wang G."/>
        </authorList>
    </citation>
    <scope>NUCLEOTIDE SEQUENCE [LARGE SCALE GENOMIC DNA]</scope>
    <source>
        <strain evidence="3 4">R33</strain>
    </source>
</reference>
<dbReference type="GO" id="GO:0005524">
    <property type="term" value="F:ATP binding"/>
    <property type="evidence" value="ECO:0007669"/>
    <property type="project" value="UniProtKB-UniRule"/>
</dbReference>
<evidence type="ECO:0000313" key="4">
    <source>
        <dbReference type="Proteomes" id="UP000475249"/>
    </source>
</evidence>
<accession>A0A6L9ECE5</accession>
<name>A0A6L9ECE5_9FLAO</name>
<dbReference type="InterPro" id="IPR048764">
    <property type="entry name" value="PylC_N"/>
</dbReference>
<organism evidence="3 4">
    <name type="scientific">Poritiphilus flavus</name>
    <dbReference type="NCBI Taxonomy" id="2697053"/>
    <lineage>
        <taxon>Bacteria</taxon>
        <taxon>Pseudomonadati</taxon>
        <taxon>Bacteroidota</taxon>
        <taxon>Flavobacteriia</taxon>
        <taxon>Flavobacteriales</taxon>
        <taxon>Flavobacteriaceae</taxon>
        <taxon>Poritiphilus</taxon>
    </lineage>
</organism>
<dbReference type="RefSeq" id="WP_161435391.1">
    <property type="nucleotide sequence ID" value="NZ_WXYO01000004.1"/>
</dbReference>
<dbReference type="Pfam" id="PF21360">
    <property type="entry name" value="PylC-like_N"/>
    <property type="match status" value="1"/>
</dbReference>
<comment type="caution">
    <text evidence="3">The sequence shown here is derived from an EMBL/GenBank/DDBJ whole genome shotgun (WGS) entry which is preliminary data.</text>
</comment>
<evidence type="ECO:0000256" key="1">
    <source>
        <dbReference type="PROSITE-ProRule" id="PRU00409"/>
    </source>
</evidence>
<proteinExistence type="predicted"/>
<gene>
    <name evidence="3" type="ORF">GTQ38_10125</name>
</gene>
<evidence type="ECO:0000259" key="2">
    <source>
        <dbReference type="PROSITE" id="PS50975"/>
    </source>
</evidence>
<protein>
    <submittedName>
        <fullName evidence="3">ATP-grasp domain-containing protein</fullName>
    </submittedName>
</protein>